<dbReference type="Gene3D" id="3.30.1360.220">
    <property type="entry name" value="Domain of unknown function (DUF3480), N-terminal subdomain"/>
    <property type="match status" value="1"/>
</dbReference>
<evidence type="ECO:0000256" key="4">
    <source>
        <dbReference type="ARBA" id="ARBA00022753"/>
    </source>
</evidence>
<dbReference type="GO" id="GO:0005545">
    <property type="term" value="F:1-phosphatidylinositol binding"/>
    <property type="evidence" value="ECO:0007669"/>
    <property type="project" value="UniProtKB-ARBA"/>
</dbReference>
<dbReference type="FunFam" id="3.30.1360.220:FF:000001">
    <property type="entry name" value="Zinc finger, FYVE domain-containing 9a"/>
    <property type="match status" value="1"/>
</dbReference>
<dbReference type="SMART" id="SM01421">
    <property type="entry name" value="DUF3480"/>
    <property type="match status" value="1"/>
</dbReference>
<keyword evidence="6" id="KW-0862">Zinc</keyword>
<dbReference type="GO" id="GO:0005829">
    <property type="term" value="C:cytosol"/>
    <property type="evidence" value="ECO:0007669"/>
    <property type="project" value="UniProtKB-UniRule"/>
</dbReference>
<keyword evidence="13" id="KW-1185">Reference proteome</keyword>
<dbReference type="PROSITE" id="PS50178">
    <property type="entry name" value="ZF_FYVE"/>
    <property type="match status" value="1"/>
</dbReference>
<feature type="domain" description="FYVE-type" evidence="11">
    <location>
        <begin position="711"/>
        <end position="769"/>
    </location>
</feature>
<dbReference type="GO" id="GO:0031901">
    <property type="term" value="C:early endosome membrane"/>
    <property type="evidence" value="ECO:0007669"/>
    <property type="project" value="UniProtKB-SubCell"/>
</dbReference>
<keyword evidence="3 8" id="KW-0479">Metal-binding</keyword>
<feature type="region of interest" description="Disordered" evidence="10">
    <location>
        <begin position="935"/>
        <end position="962"/>
    </location>
</feature>
<evidence type="ECO:0000313" key="13">
    <source>
        <dbReference type="Proteomes" id="UP000694521"/>
    </source>
</evidence>
<evidence type="ECO:0000256" key="5">
    <source>
        <dbReference type="ARBA" id="ARBA00022771"/>
    </source>
</evidence>
<keyword evidence="1 8" id="KW-0963">Cytoplasm</keyword>
<dbReference type="GO" id="GO:0016197">
    <property type="term" value="P:endosomal transport"/>
    <property type="evidence" value="ECO:0007669"/>
    <property type="project" value="TreeGrafter"/>
</dbReference>
<feature type="region of interest" description="Disordered" evidence="10">
    <location>
        <begin position="626"/>
        <end position="704"/>
    </location>
</feature>
<keyword evidence="4 8" id="KW-0967">Endosome</keyword>
<dbReference type="GO" id="GO:0008270">
    <property type="term" value="F:zinc ion binding"/>
    <property type="evidence" value="ECO:0007669"/>
    <property type="project" value="UniProtKB-KW"/>
</dbReference>
<dbReference type="InterPro" id="IPR017455">
    <property type="entry name" value="Znf_FYVE-rel"/>
</dbReference>
<comment type="subcellular location">
    <subcellularLocation>
        <location evidence="8">Cytoplasm</location>
    </subcellularLocation>
    <subcellularLocation>
        <location evidence="8">Early endosome membrane</location>
    </subcellularLocation>
</comment>
<protein>
    <recommendedName>
        <fullName evidence="8">Zinc finger FYVE domain-containing protein</fullName>
    </recommendedName>
</protein>
<feature type="compositionally biased region" description="Low complexity" evidence="10">
    <location>
        <begin position="674"/>
        <end position="692"/>
    </location>
</feature>
<dbReference type="InterPro" id="IPR011011">
    <property type="entry name" value="Znf_FYVE_PHD"/>
</dbReference>
<feature type="region of interest" description="Disordered" evidence="10">
    <location>
        <begin position="290"/>
        <end position="327"/>
    </location>
</feature>
<dbReference type="GO" id="GO:0006622">
    <property type="term" value="P:protein targeting to lysosome"/>
    <property type="evidence" value="ECO:0007669"/>
    <property type="project" value="TreeGrafter"/>
</dbReference>
<dbReference type="SUPFAM" id="SSF57903">
    <property type="entry name" value="FYVE/PHD zinc finger"/>
    <property type="match status" value="1"/>
</dbReference>
<proteinExistence type="predicted"/>
<keyword evidence="2" id="KW-0597">Phosphoprotein</keyword>
<evidence type="ECO:0000256" key="3">
    <source>
        <dbReference type="ARBA" id="ARBA00022723"/>
    </source>
</evidence>
<evidence type="ECO:0000256" key="9">
    <source>
        <dbReference type="PROSITE-ProRule" id="PRU00091"/>
    </source>
</evidence>
<dbReference type="InterPro" id="IPR022557">
    <property type="entry name" value="SARA-like_C"/>
</dbReference>
<dbReference type="CDD" id="cd15729">
    <property type="entry name" value="FYVE_endofin"/>
    <property type="match status" value="1"/>
</dbReference>
<dbReference type="Ensembl" id="ENSACDT00005031204.1">
    <property type="protein sequence ID" value="ENSACDP00005026169.1"/>
    <property type="gene ID" value="ENSACDG00005018945.1"/>
</dbReference>
<feature type="region of interest" description="Disordered" evidence="10">
    <location>
        <begin position="75"/>
        <end position="95"/>
    </location>
</feature>
<evidence type="ECO:0000256" key="7">
    <source>
        <dbReference type="ARBA" id="ARBA00023136"/>
    </source>
</evidence>
<dbReference type="Pfam" id="PF11979">
    <property type="entry name" value="SARA_C"/>
    <property type="match status" value="1"/>
</dbReference>
<sequence>MDSYFKAAVCDLDKLLDEFEQNTDECDFYRTPQNPYDSKQHSFSSDLDGLQHAYPTPKLHEDACMASEEISRVSHTGPNEGILNYPSQNEKSVAGPDLLSTVDSSSSKEIQASTPGRCSIPVCDLVNDTGNVIHSAGSSEDNQKLQPHDSQPSEDCLIGFGIPCIPIPVCVSSVSCSGGVSSTEQCDGDSMLQDSGHLKTEESSPLPLKSDVFAKTTISEPCGDTQRTESLKCSEVFDQPEQTACLNTACVSVTSQSSNVYSPKDETAYGKLSCEPEDESACSAVSKEMYGGNALEDEGSKDQSKDESMPSDLPKRPQLHKTHATLPGSCVLPGSTCQTGTKLALEEKITEENVNSEELAGSEILSSVSPSCVSVKDVQTSLSVSERGSSVVTEEVNPLPQNEMVEVISDSLTIHAGKSTTDVFTCESWKETDLHEQEEYLPKINQTVVEKSAGGERCDTENAIDDSDSEQIKAIVSAFQEYEAEPYGVGTDSYYNESIGQVVADFSLEEGIIKSDTLISDAELDEFLYGQSHQSNLTLDNDSNLMEADAEQMHLTNENLDFTEVAEEHTQTKLEDITSINSNLEVSLTANKLESPTEGVHIQDVTENGSEALVSKFHSEGARPKQLFGLPQGAAGQRQLNETEVPERENQEVNSVTPEVPLSSTSIKFDKNSEPAGESSTETGGSQTSESAEPVKTPAALSQKQPLWVPDSEAPNCMNCQVKFTFTKRRHHCRACGKVFCGACCKRKCKLQYMEKEARVCTGCYDDINKAQAFERMMSPTGLLPNSSVSSECSAAPLQEAQIPGSANTPSSSALSPISVLKQPGIEGLFPKEQRRVWFADGILPTGEVADTTKLSSGAKRSSQDLSPVNPDLPEMHMAANPEEDDILTDVNSKPKEEIDVITRMEGLCPSVPSEQDVQQPVCGQSEMAHIYRSVTPGSKESSATEDEKTSSSLVDRTKSDMPVSPSSYRALCGVENCVSREISLVPDGDKLPPLLLAVGGKGKDPLVEEHPSHQQVTLLLAEGGPNPLTFILNANLLVNVKLISYSSEKCWYFSTNGLHGLGQAEIIILLQCLPDEETFPNEILKLFINIYKDAVKGRFIRNMENITFTENFLNNKDHGGFLFVSPTFQKLDDLILPDNPFLCGILIHKMEIPWAKVFPIRLMLRLGAEYGAYPTPLVSFRHRKPLFGEIGHTVMNLLVDLRNYQYTLHTIDNLFVHVEMGRSCIKIPLRKYNEVMKVVNSSNDHVISIGASFNTEADSHLVCVQNKHGHYHTQANSATEHPRKVTGASFVVFNGALKTSSGFLAKSSIVEDGLMVQITPETMESLRQALRNKEDFNITCGKVDAEGLKEYVDICWVENEEKTNKGILSPVDGKSMEGTQSEKVPHSRDFEREGKVLKCTEVYYFLKDHELTSPVPLQFAKEIAIACSTALCPHLKTLKNNGMNKIGLRVSVDSDMVEYLAGSGGRLLPQYYLNELDSALIPVIHGFRLHQHLAVEDTGDTSELILQRS</sequence>
<reference evidence="12" key="1">
    <citation type="submission" date="2025-08" db="UniProtKB">
        <authorList>
            <consortium name="Ensembl"/>
        </authorList>
    </citation>
    <scope>IDENTIFICATION</scope>
</reference>
<feature type="region of interest" description="Disordered" evidence="10">
    <location>
        <begin position="851"/>
        <end position="877"/>
    </location>
</feature>
<dbReference type="Gene3D" id="3.30.500.40">
    <property type="match status" value="1"/>
</dbReference>
<feature type="compositionally biased region" description="Basic and acidic residues" evidence="10">
    <location>
        <begin position="946"/>
        <end position="960"/>
    </location>
</feature>
<evidence type="ECO:0000256" key="2">
    <source>
        <dbReference type="ARBA" id="ARBA00022553"/>
    </source>
</evidence>
<evidence type="ECO:0000313" key="12">
    <source>
        <dbReference type="Ensembl" id="ENSACDP00005026169.1"/>
    </source>
</evidence>
<dbReference type="InterPro" id="IPR035438">
    <property type="entry name" value="SARA/endofin"/>
</dbReference>
<dbReference type="FunFam" id="3.30.40.10:FF:000084">
    <property type="entry name" value="Zinc finger, FYVE domain-containing 9b"/>
    <property type="match status" value="1"/>
</dbReference>
<dbReference type="InterPro" id="IPR000306">
    <property type="entry name" value="Znf_FYVE"/>
</dbReference>
<evidence type="ECO:0000259" key="11">
    <source>
        <dbReference type="PROSITE" id="PS50178"/>
    </source>
</evidence>
<feature type="region of interest" description="Disordered" evidence="10">
    <location>
        <begin position="133"/>
        <end position="152"/>
    </location>
</feature>
<feature type="compositionally biased region" description="Basic and acidic residues" evidence="10">
    <location>
        <begin position="298"/>
        <end position="308"/>
    </location>
</feature>
<feature type="compositionally biased region" description="Polar residues" evidence="10">
    <location>
        <begin position="652"/>
        <end position="667"/>
    </location>
</feature>
<dbReference type="Gene3D" id="3.30.40.10">
    <property type="entry name" value="Zinc/RING finger domain, C3HC4 (zinc finger)"/>
    <property type="match status" value="1"/>
</dbReference>
<name>A0A8B9EYK3_ANSCY</name>
<dbReference type="Pfam" id="PF01363">
    <property type="entry name" value="FYVE"/>
    <property type="match status" value="1"/>
</dbReference>
<keyword evidence="7 8" id="KW-0472">Membrane</keyword>
<keyword evidence="5 9" id="KW-0863">Zinc-finger</keyword>
<evidence type="ECO:0000256" key="6">
    <source>
        <dbReference type="ARBA" id="ARBA00022833"/>
    </source>
</evidence>
<evidence type="ECO:0000256" key="8">
    <source>
        <dbReference type="PIRNR" id="PIRNR037289"/>
    </source>
</evidence>
<dbReference type="PANTHER" id="PTHR46319:SF1">
    <property type="entry name" value="ZINC FINGER FYVE DOMAIN-CONTAINING PROTEIN 16"/>
    <property type="match status" value="1"/>
</dbReference>
<organism evidence="12 13">
    <name type="scientific">Anser cygnoides</name>
    <name type="common">Swan goose</name>
    <dbReference type="NCBI Taxonomy" id="8845"/>
    <lineage>
        <taxon>Eukaryota</taxon>
        <taxon>Metazoa</taxon>
        <taxon>Chordata</taxon>
        <taxon>Craniata</taxon>
        <taxon>Vertebrata</taxon>
        <taxon>Euteleostomi</taxon>
        <taxon>Archelosauria</taxon>
        <taxon>Archosauria</taxon>
        <taxon>Dinosauria</taxon>
        <taxon>Saurischia</taxon>
        <taxon>Theropoda</taxon>
        <taxon>Coelurosauria</taxon>
        <taxon>Aves</taxon>
        <taxon>Neognathae</taxon>
        <taxon>Galloanserae</taxon>
        <taxon>Anseriformes</taxon>
        <taxon>Anatidae</taxon>
        <taxon>Anserinae</taxon>
        <taxon>Anser</taxon>
    </lineage>
</organism>
<reference evidence="12" key="2">
    <citation type="submission" date="2025-09" db="UniProtKB">
        <authorList>
            <consortium name="Ensembl"/>
        </authorList>
    </citation>
    <scope>IDENTIFICATION</scope>
</reference>
<evidence type="ECO:0000256" key="1">
    <source>
        <dbReference type="ARBA" id="ARBA00022490"/>
    </source>
</evidence>
<feature type="region of interest" description="Disordered" evidence="10">
    <location>
        <begin position="1368"/>
        <end position="1388"/>
    </location>
</feature>
<dbReference type="Proteomes" id="UP000694521">
    <property type="component" value="Unplaced"/>
</dbReference>
<evidence type="ECO:0000256" key="10">
    <source>
        <dbReference type="SAM" id="MobiDB-lite"/>
    </source>
</evidence>
<accession>A0A8B9EYK3</accession>
<dbReference type="PIRSF" id="PIRSF037289">
    <property type="entry name" value="SARA/endofin"/>
    <property type="match status" value="1"/>
</dbReference>
<feature type="compositionally biased region" description="Polar residues" evidence="10">
    <location>
        <begin position="853"/>
        <end position="867"/>
    </location>
</feature>
<dbReference type="SMART" id="SM00064">
    <property type="entry name" value="FYVE"/>
    <property type="match status" value="1"/>
</dbReference>
<dbReference type="PANTHER" id="PTHR46319">
    <property type="entry name" value="ZINC FINGER FYVE DOMAIN-CONTAINING PROTEIN"/>
    <property type="match status" value="1"/>
</dbReference>
<dbReference type="InterPro" id="IPR013083">
    <property type="entry name" value="Znf_RING/FYVE/PHD"/>
</dbReference>